<name>A0AA89BYJ1_PINIB</name>
<dbReference type="CDD" id="cd01450">
    <property type="entry name" value="vWFA_subfamily_ECM"/>
    <property type="match status" value="1"/>
</dbReference>
<dbReference type="GO" id="GO:0005576">
    <property type="term" value="C:extracellular region"/>
    <property type="evidence" value="ECO:0007669"/>
    <property type="project" value="UniProtKB-SubCell"/>
</dbReference>
<dbReference type="AlphaFoldDB" id="A0AA89BYJ1"/>
<evidence type="ECO:0000256" key="2">
    <source>
        <dbReference type="ARBA" id="ARBA00022525"/>
    </source>
</evidence>
<dbReference type="SUPFAM" id="SSF57625">
    <property type="entry name" value="Invertebrate chitin-binding proteins"/>
    <property type="match status" value="2"/>
</dbReference>
<dbReference type="Pfam" id="PF00092">
    <property type="entry name" value="VWA"/>
    <property type="match status" value="1"/>
</dbReference>
<accession>A0AA89BYJ1</accession>
<keyword evidence="5" id="KW-0325">Glycoprotein</keyword>
<dbReference type="InterPro" id="IPR002035">
    <property type="entry name" value="VWF_A"/>
</dbReference>
<dbReference type="GO" id="GO:0008061">
    <property type="term" value="F:chitin binding"/>
    <property type="evidence" value="ECO:0007669"/>
    <property type="project" value="InterPro"/>
</dbReference>
<evidence type="ECO:0000256" key="6">
    <source>
        <dbReference type="SAM" id="SignalP"/>
    </source>
</evidence>
<dbReference type="Proteomes" id="UP001186944">
    <property type="component" value="Unassembled WGS sequence"/>
</dbReference>
<dbReference type="PROSITE" id="PS50940">
    <property type="entry name" value="CHIT_BIND_II"/>
    <property type="match status" value="2"/>
</dbReference>
<evidence type="ECO:0000259" key="7">
    <source>
        <dbReference type="PROSITE" id="PS50234"/>
    </source>
</evidence>
<sequence length="807" mass="89624">MGELKIILLVFVAAFGPWGVVGVDQTQQPGAVGAPVVEAVINLIRESCLFADDKRFLRRLAYAQSRDGSDPKTYRLNYHGGIWQVDESKFIETLNSSGLNTEYSIIRNEFGIDWRNVRWTELRKPLYSGIAAALYTKLHGSIGWRIESQAQFYQQYFKPYAGNNFTNLANLLDLGCHGNEEMDLVFVVDSSNSLSSDDFERTKIFMQQVVDAFNISSDKTQVGVLTYSTAANINFYLNQYLSKSTLNSAIGNLPFKSGSTNTAQAINKAVQDVYSTYRGGRPNAVKVMIVVTDGESDDTISTRHAAELARANGIVMFSVGVGSRVNQNELSTIATSPDCTHVFTVTNYEEIKAIKEEIQKSSCQAPVYIKYNVTYTCEIQKCPPMALITTPGGATLETNMTCGLGNVYTAFTNPYPGESFYEVVKQTSNENPGVLFRNSSSTQTLYINVVDALKSTTSSEGCIVHITPKKGDQTNHNVRCYIDGKEIKCPDDCKEKWNFPNPCTADNLKNGKTRFPHPTDTTKYLECDQTGKLYIVQCPQYMSYYQNCLQCLGNDTMASCVSGRVPLNQSVANPCSLSQLLAGHFFFKYAPDETKFIHCDVWGKPWLLNCPTGEVWDHPDLTCVRQTGYKSPCRGLGPTGPFFYPHPCDKHKYIHCDNHGQEFIISCSNPHFVYNPNILRCESSLHYNPPDPTPGTICPDGSIYMGYTDHATQVPTTYTRYVTDSSAGYRCCSTCPLFTSPCTNANIAAGKLYHPLIGDRHHYIQCDLTGRMYCPLSCNSNTNGLDYFDPLTSTCVDGSLTIDNIVG</sequence>
<keyword evidence="3 6" id="KW-0732">Signal</keyword>
<evidence type="ECO:0000313" key="10">
    <source>
        <dbReference type="Proteomes" id="UP001186944"/>
    </source>
</evidence>
<evidence type="ECO:0000256" key="3">
    <source>
        <dbReference type="ARBA" id="ARBA00022729"/>
    </source>
</evidence>
<organism evidence="9 10">
    <name type="scientific">Pinctada imbricata</name>
    <name type="common">Atlantic pearl-oyster</name>
    <name type="synonym">Pinctada martensii</name>
    <dbReference type="NCBI Taxonomy" id="66713"/>
    <lineage>
        <taxon>Eukaryota</taxon>
        <taxon>Metazoa</taxon>
        <taxon>Spiralia</taxon>
        <taxon>Lophotrochozoa</taxon>
        <taxon>Mollusca</taxon>
        <taxon>Bivalvia</taxon>
        <taxon>Autobranchia</taxon>
        <taxon>Pteriomorphia</taxon>
        <taxon>Pterioida</taxon>
        <taxon>Pterioidea</taxon>
        <taxon>Pteriidae</taxon>
        <taxon>Pinctada</taxon>
    </lineage>
</organism>
<evidence type="ECO:0000256" key="5">
    <source>
        <dbReference type="ARBA" id="ARBA00023180"/>
    </source>
</evidence>
<evidence type="ECO:0000256" key="1">
    <source>
        <dbReference type="ARBA" id="ARBA00004613"/>
    </source>
</evidence>
<proteinExistence type="predicted"/>
<dbReference type="FunFam" id="3.40.50.410:FF:000004">
    <property type="entry name" value="collagen alpha-6(VI) chain"/>
    <property type="match status" value="1"/>
</dbReference>
<feature type="domain" description="Chitin-binding type-2" evidence="8">
    <location>
        <begin position="572"/>
        <end position="635"/>
    </location>
</feature>
<dbReference type="SUPFAM" id="SSF53300">
    <property type="entry name" value="vWA-like"/>
    <property type="match status" value="1"/>
</dbReference>
<evidence type="ECO:0000259" key="8">
    <source>
        <dbReference type="PROSITE" id="PS50940"/>
    </source>
</evidence>
<feature type="chain" id="PRO_5041688976" evidence="6">
    <location>
        <begin position="23"/>
        <end position="807"/>
    </location>
</feature>
<dbReference type="SMART" id="SM00494">
    <property type="entry name" value="ChtBD2"/>
    <property type="match status" value="4"/>
</dbReference>
<feature type="domain" description="VWFA" evidence="7">
    <location>
        <begin position="183"/>
        <end position="358"/>
    </location>
</feature>
<dbReference type="PRINTS" id="PR00453">
    <property type="entry name" value="VWFADOMAIN"/>
</dbReference>
<dbReference type="PROSITE" id="PS50234">
    <property type="entry name" value="VWFA"/>
    <property type="match status" value="1"/>
</dbReference>
<dbReference type="InterPro" id="IPR036465">
    <property type="entry name" value="vWFA_dom_sf"/>
</dbReference>
<dbReference type="PANTHER" id="PTHR24020">
    <property type="entry name" value="COLLAGEN ALPHA"/>
    <property type="match status" value="1"/>
</dbReference>
<dbReference type="EMBL" id="VSWD01000011">
    <property type="protein sequence ID" value="KAK3087404.1"/>
    <property type="molecule type" value="Genomic_DNA"/>
</dbReference>
<comment type="caution">
    <text evidence="9">The sequence shown here is derived from an EMBL/GenBank/DDBJ whole genome shotgun (WGS) entry which is preliminary data.</text>
</comment>
<feature type="domain" description="Chitin-binding type-2" evidence="8">
    <location>
        <begin position="500"/>
        <end position="562"/>
    </location>
</feature>
<comment type="subcellular location">
    <subcellularLocation>
        <location evidence="1">Secreted</location>
    </subcellularLocation>
</comment>
<reference evidence="9" key="1">
    <citation type="submission" date="2019-08" db="EMBL/GenBank/DDBJ databases">
        <title>The improved chromosome-level genome for the pearl oyster Pinctada fucata martensii using PacBio sequencing and Hi-C.</title>
        <authorList>
            <person name="Zheng Z."/>
        </authorList>
    </citation>
    <scope>NUCLEOTIDE SEQUENCE</scope>
    <source>
        <strain evidence="9">ZZ-2019</strain>
        <tissue evidence="9">Adductor muscle</tissue>
    </source>
</reference>
<evidence type="ECO:0000256" key="4">
    <source>
        <dbReference type="ARBA" id="ARBA00022737"/>
    </source>
</evidence>
<dbReference type="InterPro" id="IPR002557">
    <property type="entry name" value="Chitin-bd_dom"/>
</dbReference>
<dbReference type="PANTHER" id="PTHR24020:SF20">
    <property type="entry name" value="PH DOMAIN-CONTAINING PROTEIN"/>
    <property type="match status" value="1"/>
</dbReference>
<dbReference type="SMART" id="SM00327">
    <property type="entry name" value="VWA"/>
    <property type="match status" value="1"/>
</dbReference>
<evidence type="ECO:0000313" key="9">
    <source>
        <dbReference type="EMBL" id="KAK3087404.1"/>
    </source>
</evidence>
<keyword evidence="2" id="KW-0964">Secreted</keyword>
<dbReference type="InterPro" id="IPR036508">
    <property type="entry name" value="Chitin-bd_dom_sf"/>
</dbReference>
<feature type="signal peptide" evidence="6">
    <location>
        <begin position="1"/>
        <end position="22"/>
    </location>
</feature>
<dbReference type="Gene3D" id="3.40.50.410">
    <property type="entry name" value="von Willebrand factor, type A domain"/>
    <property type="match status" value="1"/>
</dbReference>
<protein>
    <submittedName>
        <fullName evidence="9">Uncharacterized protein</fullName>
    </submittedName>
</protein>
<keyword evidence="10" id="KW-1185">Reference proteome</keyword>
<dbReference type="InterPro" id="IPR050525">
    <property type="entry name" value="ECM_Assembly_Org"/>
</dbReference>
<keyword evidence="4" id="KW-0677">Repeat</keyword>
<gene>
    <name evidence="9" type="ORF">FSP39_005454</name>
</gene>